<dbReference type="STRING" id="1183432.AGR3A_Cc190122"/>
<dbReference type="AlphaFoldDB" id="A0A1S7P1R9"/>
<name>A0A1S7P1R9_9HYPH</name>
<keyword evidence="2" id="KW-1185">Reference proteome</keyword>
<dbReference type="EMBL" id="FBWK01000011">
    <property type="protein sequence ID" value="CUX14744.1"/>
    <property type="molecule type" value="Genomic_DNA"/>
</dbReference>
<sequence length="143" mass="16046">MFRYEADVFAYLSNTLTDFRGRAPEVAVLLFGEEAVMMTGTAHYADDIGCISSCYRPRSPHGTLQRVVGPVCRPRVARGYAFLLELEATAFSSRCVMQPIPMRIGTEEHQAANLDDLQCRRNASARPSVMKHISTHRRDIRIG</sequence>
<accession>A0A1S7P1R9</accession>
<reference evidence="2" key="1">
    <citation type="submission" date="2016-01" db="EMBL/GenBank/DDBJ databases">
        <authorList>
            <person name="Regsiter A."/>
            <person name="william w."/>
        </authorList>
    </citation>
    <scope>NUCLEOTIDE SEQUENCE [LARGE SCALE GENOMIC DNA]</scope>
    <source>
        <strain evidence="2">CFBP 6623</strain>
    </source>
</reference>
<dbReference type="Proteomes" id="UP000191988">
    <property type="component" value="Unassembled WGS sequence"/>
</dbReference>
<organism evidence="1 2">
    <name type="scientific">Agrobacterium tomkonis CFBP 6623</name>
    <dbReference type="NCBI Taxonomy" id="1183432"/>
    <lineage>
        <taxon>Bacteria</taxon>
        <taxon>Pseudomonadati</taxon>
        <taxon>Pseudomonadota</taxon>
        <taxon>Alphaproteobacteria</taxon>
        <taxon>Hyphomicrobiales</taxon>
        <taxon>Rhizobiaceae</taxon>
        <taxon>Rhizobium/Agrobacterium group</taxon>
        <taxon>Agrobacterium</taxon>
        <taxon>Agrobacterium tumefaciens complex</taxon>
    </lineage>
</organism>
<evidence type="ECO:0000313" key="1">
    <source>
        <dbReference type="EMBL" id="CUX14744.1"/>
    </source>
</evidence>
<gene>
    <name evidence="1" type="ORF">AGR3A_Cc190122</name>
</gene>
<evidence type="ECO:0000313" key="2">
    <source>
        <dbReference type="Proteomes" id="UP000191988"/>
    </source>
</evidence>
<protein>
    <submittedName>
        <fullName evidence="1">Uncharacterized protein</fullName>
    </submittedName>
</protein>
<proteinExistence type="predicted"/>